<dbReference type="AlphaFoldDB" id="A0A7C9FNX9"/>
<proteinExistence type="predicted"/>
<sequence>MPKRLPAPPPHSLLFLTPKPMLVPMLTPLSLLPLPVGSSSPASSVESSLSDSPESSPSTGNSSSYGRDCNGFGFLNIKMNFPQKPSKFRIQKLQKTGGKYSKKKLKLTQN</sequence>
<organism evidence="2">
    <name type="scientific">Opuntia streptacantha</name>
    <name type="common">Prickly pear cactus</name>
    <name type="synonym">Opuntia cardona</name>
    <dbReference type="NCBI Taxonomy" id="393608"/>
    <lineage>
        <taxon>Eukaryota</taxon>
        <taxon>Viridiplantae</taxon>
        <taxon>Streptophyta</taxon>
        <taxon>Embryophyta</taxon>
        <taxon>Tracheophyta</taxon>
        <taxon>Spermatophyta</taxon>
        <taxon>Magnoliopsida</taxon>
        <taxon>eudicotyledons</taxon>
        <taxon>Gunneridae</taxon>
        <taxon>Pentapetalae</taxon>
        <taxon>Caryophyllales</taxon>
        <taxon>Cactineae</taxon>
        <taxon>Cactaceae</taxon>
        <taxon>Opuntioideae</taxon>
        <taxon>Opuntia</taxon>
    </lineage>
</organism>
<reference evidence="2" key="1">
    <citation type="journal article" date="2013" name="J. Plant Res.">
        <title>Effect of fungi and light on seed germination of three Opuntia species from semiarid lands of central Mexico.</title>
        <authorList>
            <person name="Delgado-Sanchez P."/>
            <person name="Jimenez-Bremont J.F."/>
            <person name="Guerrero-Gonzalez Mde L."/>
            <person name="Flores J."/>
        </authorList>
    </citation>
    <scope>NUCLEOTIDE SEQUENCE</scope>
    <source>
        <tissue evidence="2">Cladode</tissue>
    </source>
</reference>
<dbReference type="EMBL" id="GISG01280124">
    <property type="protein sequence ID" value="MBA4678704.1"/>
    <property type="molecule type" value="Transcribed_RNA"/>
</dbReference>
<accession>A0A7C9FNX9</accession>
<feature type="compositionally biased region" description="Low complexity" evidence="1">
    <location>
        <begin position="36"/>
        <end position="64"/>
    </location>
</feature>
<feature type="region of interest" description="Disordered" evidence="1">
    <location>
        <begin position="36"/>
        <end position="66"/>
    </location>
</feature>
<protein>
    <submittedName>
        <fullName evidence="2">Uncharacterized protein</fullName>
    </submittedName>
</protein>
<evidence type="ECO:0000256" key="1">
    <source>
        <dbReference type="SAM" id="MobiDB-lite"/>
    </source>
</evidence>
<reference evidence="2" key="2">
    <citation type="submission" date="2020-07" db="EMBL/GenBank/DDBJ databases">
        <authorList>
            <person name="Vera ALvarez R."/>
            <person name="Arias-Moreno D.M."/>
            <person name="Jimenez-Jacinto V."/>
            <person name="Jimenez-Bremont J.F."/>
            <person name="Swaminathan K."/>
            <person name="Moose S.P."/>
            <person name="Guerrero-Gonzalez M.L."/>
            <person name="Marino-Ramirez L."/>
            <person name="Landsman D."/>
            <person name="Rodriguez-Kessler M."/>
            <person name="Delgado-Sanchez P."/>
        </authorList>
    </citation>
    <scope>NUCLEOTIDE SEQUENCE</scope>
    <source>
        <tissue evidence="2">Cladode</tissue>
    </source>
</reference>
<evidence type="ECO:0000313" key="2">
    <source>
        <dbReference type="EMBL" id="MBA4678704.1"/>
    </source>
</evidence>
<name>A0A7C9FNX9_OPUST</name>